<evidence type="ECO:0000313" key="3">
    <source>
        <dbReference type="Proteomes" id="UP000320048"/>
    </source>
</evidence>
<sequence length="117" mass="13144">MWIPTHPTLIRQRLEARIRQLAARGPVLAASLVKIARRCGRPGCHCNEGALHVGHYLSSKVAGKTQMVYVPVDLVEEVQGWIAEHRRLRQLTREVSALTLAQIRGHVTARKRRAGRS</sequence>
<evidence type="ECO:0000259" key="1">
    <source>
        <dbReference type="Pfam" id="PF20586"/>
    </source>
</evidence>
<organism evidence="2 3">
    <name type="scientific">Candidatus Segetimicrobium genomatis</name>
    <dbReference type="NCBI Taxonomy" id="2569760"/>
    <lineage>
        <taxon>Bacteria</taxon>
        <taxon>Bacillati</taxon>
        <taxon>Candidatus Sysuimicrobiota</taxon>
        <taxon>Candidatus Sysuimicrobiia</taxon>
        <taxon>Candidatus Sysuimicrobiales</taxon>
        <taxon>Candidatus Segetimicrobiaceae</taxon>
        <taxon>Candidatus Segetimicrobium</taxon>
    </lineage>
</organism>
<reference evidence="2 3" key="1">
    <citation type="journal article" date="2019" name="Nat. Microbiol.">
        <title>Mediterranean grassland soil C-N compound turnover is dependent on rainfall and depth, and is mediated by genomically divergent microorganisms.</title>
        <authorList>
            <person name="Diamond S."/>
            <person name="Andeer P.F."/>
            <person name="Li Z."/>
            <person name="Crits-Christoph A."/>
            <person name="Burstein D."/>
            <person name="Anantharaman K."/>
            <person name="Lane K.R."/>
            <person name="Thomas B.C."/>
            <person name="Pan C."/>
            <person name="Northen T.R."/>
            <person name="Banfield J.F."/>
        </authorList>
    </citation>
    <scope>NUCLEOTIDE SEQUENCE [LARGE SCALE GENOMIC DNA]</scope>
    <source>
        <strain evidence="2">NP_7</strain>
    </source>
</reference>
<gene>
    <name evidence="2" type="ORF">E6H04_12735</name>
</gene>
<dbReference type="Proteomes" id="UP000320048">
    <property type="component" value="Unassembled WGS sequence"/>
</dbReference>
<accession>A0A537J432</accession>
<proteinExistence type="predicted"/>
<dbReference type="InterPro" id="IPR046738">
    <property type="entry name" value="DUF6788"/>
</dbReference>
<dbReference type="Pfam" id="PF20586">
    <property type="entry name" value="DUF6788"/>
    <property type="match status" value="1"/>
</dbReference>
<name>A0A537J432_9BACT</name>
<feature type="domain" description="DUF6788" evidence="1">
    <location>
        <begin position="12"/>
        <end position="79"/>
    </location>
</feature>
<dbReference type="AlphaFoldDB" id="A0A537J432"/>
<protein>
    <recommendedName>
        <fullName evidence="1">DUF6788 domain-containing protein</fullName>
    </recommendedName>
</protein>
<dbReference type="EMBL" id="VBAO01000388">
    <property type="protein sequence ID" value="TMI78267.1"/>
    <property type="molecule type" value="Genomic_DNA"/>
</dbReference>
<comment type="caution">
    <text evidence="2">The sequence shown here is derived from an EMBL/GenBank/DDBJ whole genome shotgun (WGS) entry which is preliminary data.</text>
</comment>
<evidence type="ECO:0000313" key="2">
    <source>
        <dbReference type="EMBL" id="TMI78267.1"/>
    </source>
</evidence>